<evidence type="ECO:0000313" key="7">
    <source>
        <dbReference type="EMBL" id="KTW29952.1"/>
    </source>
</evidence>
<dbReference type="VEuPathDB" id="FungiDB:T551_01896"/>
<dbReference type="GeneID" id="28940414"/>
<sequence length="288" mass="34949">MLNLTTEFLEENFESYSIWNYRRNILKNGVILHPEYDKTTIHNIILNELQFLNELMKKQPKIYCIWSHRKWCFENAPFPIWEKEKTVIDNILAKDLRNFHIWNYRQYIISRIEEQNKISYAKSEFDYTMSILKKDFCNFSAFHYRTILVPRIIEEESYTHLERKFFFDKELFLTKSIIYTSPDNSSAWLYHNWLLYNISKLNDSLLLSNIITIKIDYLNQEITMIKNLMELEEDKIHLMNAYINYNILLSKISKNPLNIHQKKELTKIATRLKKLDSLRKGRYNDLSM</sequence>
<accession>A0A0W4ZNL3</accession>
<comment type="function">
    <text evidence="6">Catalyzes the transfer of a geranyl-geranyl moiety from geranyl-geranyl pyrophosphate to cysteines occuring in specific C-terminal amino acid sequences.</text>
</comment>
<organism evidence="7 8">
    <name type="scientific">Pneumocystis jirovecii (strain RU7)</name>
    <name type="common">Human pneumocystis pneumonia agent</name>
    <dbReference type="NCBI Taxonomy" id="1408657"/>
    <lineage>
        <taxon>Eukaryota</taxon>
        <taxon>Fungi</taxon>
        <taxon>Dikarya</taxon>
        <taxon>Ascomycota</taxon>
        <taxon>Taphrinomycotina</taxon>
        <taxon>Pneumocystomycetes</taxon>
        <taxon>Pneumocystaceae</taxon>
        <taxon>Pneumocystis</taxon>
    </lineage>
</organism>
<evidence type="ECO:0000256" key="1">
    <source>
        <dbReference type="ARBA" id="ARBA00006734"/>
    </source>
</evidence>
<evidence type="ECO:0000256" key="5">
    <source>
        <dbReference type="ARBA" id="ARBA00047658"/>
    </source>
</evidence>
<dbReference type="PANTHER" id="PTHR11129:SF2">
    <property type="entry name" value="GERANYLGERANYL TRANSFERASE TYPE-2 SUBUNIT ALPHA"/>
    <property type="match status" value="1"/>
</dbReference>
<evidence type="ECO:0000256" key="3">
    <source>
        <dbReference type="ARBA" id="ARBA00022679"/>
    </source>
</evidence>
<dbReference type="GO" id="GO:0005968">
    <property type="term" value="C:Rab-protein geranylgeranyltransferase complex"/>
    <property type="evidence" value="ECO:0007669"/>
    <property type="project" value="TreeGrafter"/>
</dbReference>
<comment type="similarity">
    <text evidence="1 6">Belongs to the protein prenyltransferase subunit alpha family.</text>
</comment>
<proteinExistence type="inferred from homology"/>
<dbReference type="GO" id="GO:0097354">
    <property type="term" value="P:prenylation"/>
    <property type="evidence" value="ECO:0007669"/>
    <property type="project" value="UniProtKB-UniRule"/>
</dbReference>
<name>A0A0W4ZNL3_PNEJ7</name>
<dbReference type="eggNOG" id="KOG0529">
    <property type="taxonomic scope" value="Eukaryota"/>
</dbReference>
<protein>
    <recommendedName>
        <fullName evidence="6">Geranylgeranyl transferase type-2 subunit alpha</fullName>
        <ecNumber evidence="6">2.5.1.60</ecNumber>
    </recommendedName>
    <alternativeName>
        <fullName evidence="6">Geranylgeranyl transferase type II subunit alpha</fullName>
    </alternativeName>
</protein>
<dbReference type="GO" id="GO:0004663">
    <property type="term" value="F:Rab geranylgeranyltransferase activity"/>
    <property type="evidence" value="ECO:0007669"/>
    <property type="project" value="UniProtKB-UniRule"/>
</dbReference>
<evidence type="ECO:0000256" key="2">
    <source>
        <dbReference type="ARBA" id="ARBA00022602"/>
    </source>
</evidence>
<comment type="caution">
    <text evidence="7">The sequence shown here is derived from an EMBL/GenBank/DDBJ whole genome shotgun (WGS) entry which is preliminary data.</text>
</comment>
<dbReference type="RefSeq" id="XP_018229513.1">
    <property type="nucleotide sequence ID" value="XM_018374159.1"/>
</dbReference>
<comment type="catalytic activity">
    <reaction evidence="5 6">
        <text>geranylgeranyl diphosphate + L-cysteinyl-[protein] = S-geranylgeranyl-L-cysteinyl-[protein] + diphosphate</text>
        <dbReference type="Rhea" id="RHEA:21240"/>
        <dbReference type="Rhea" id="RHEA-COMP:10131"/>
        <dbReference type="Rhea" id="RHEA-COMP:11537"/>
        <dbReference type="ChEBI" id="CHEBI:29950"/>
        <dbReference type="ChEBI" id="CHEBI:33019"/>
        <dbReference type="ChEBI" id="CHEBI:57533"/>
        <dbReference type="ChEBI" id="CHEBI:86021"/>
        <dbReference type="EC" id="2.5.1.60"/>
    </reaction>
</comment>
<dbReference type="Pfam" id="PF01239">
    <property type="entry name" value="PPTA"/>
    <property type="match status" value="5"/>
</dbReference>
<dbReference type="PANTHER" id="PTHR11129">
    <property type="entry name" value="PROTEIN FARNESYLTRANSFERASE ALPHA SUBUNIT/RAB GERANYLGERANYL TRANSFERASE ALPHA SUBUNIT"/>
    <property type="match status" value="1"/>
</dbReference>
<keyword evidence="8" id="KW-1185">Reference proteome</keyword>
<dbReference type="AlphaFoldDB" id="A0A0W4ZNL3"/>
<dbReference type="EC" id="2.5.1.60" evidence="6"/>
<dbReference type="OrthoDB" id="1658at2759"/>
<evidence type="ECO:0000256" key="6">
    <source>
        <dbReference type="RuleBase" id="RU367120"/>
    </source>
</evidence>
<evidence type="ECO:0000256" key="4">
    <source>
        <dbReference type="ARBA" id="ARBA00022737"/>
    </source>
</evidence>
<keyword evidence="2 6" id="KW-0637">Prenyltransferase</keyword>
<dbReference type="SUPFAM" id="SSF48439">
    <property type="entry name" value="Protein prenylyltransferase"/>
    <property type="match status" value="1"/>
</dbReference>
<dbReference type="InterPro" id="IPR002088">
    <property type="entry name" value="Prenyl_trans_a"/>
</dbReference>
<dbReference type="STRING" id="1408657.A0A0W4ZNL3"/>
<evidence type="ECO:0000313" key="8">
    <source>
        <dbReference type="Proteomes" id="UP000053447"/>
    </source>
</evidence>
<dbReference type="EMBL" id="LFWA01000008">
    <property type="protein sequence ID" value="KTW29952.1"/>
    <property type="molecule type" value="Genomic_DNA"/>
</dbReference>
<dbReference type="Proteomes" id="UP000053447">
    <property type="component" value="Unassembled WGS sequence"/>
</dbReference>
<dbReference type="Gene3D" id="1.25.40.120">
    <property type="entry name" value="Protein prenylyltransferase"/>
    <property type="match status" value="1"/>
</dbReference>
<reference evidence="8" key="1">
    <citation type="journal article" date="2016" name="Nat. Commun.">
        <title>Genome analysis of three Pneumocystis species reveals adaptation mechanisms to life exclusively in mammalian hosts.</title>
        <authorList>
            <person name="Ma L."/>
            <person name="Chen Z."/>
            <person name="Huang D.W."/>
            <person name="Kutty G."/>
            <person name="Ishihara M."/>
            <person name="Wang H."/>
            <person name="Abouelleil A."/>
            <person name="Bishop L."/>
            <person name="Davey E."/>
            <person name="Deng R."/>
            <person name="Deng X."/>
            <person name="Fan L."/>
            <person name="Fantoni G."/>
            <person name="Fitzgerald M."/>
            <person name="Gogineni E."/>
            <person name="Goldberg J.M."/>
            <person name="Handley G."/>
            <person name="Hu X."/>
            <person name="Huber C."/>
            <person name="Jiao X."/>
            <person name="Jones K."/>
            <person name="Levin J.Z."/>
            <person name="Liu Y."/>
            <person name="Macdonald P."/>
            <person name="Melnikov A."/>
            <person name="Raley C."/>
            <person name="Sassi M."/>
            <person name="Sherman B.T."/>
            <person name="Song X."/>
            <person name="Sykes S."/>
            <person name="Tran B."/>
            <person name="Walsh L."/>
            <person name="Xia Y."/>
            <person name="Yang J."/>
            <person name="Young S."/>
            <person name="Zeng Q."/>
            <person name="Zheng X."/>
            <person name="Stephens R."/>
            <person name="Nusbaum C."/>
            <person name="Birren B.W."/>
            <person name="Azadi P."/>
            <person name="Lempicki R.A."/>
            <person name="Cuomo C.A."/>
            <person name="Kovacs J.A."/>
        </authorList>
    </citation>
    <scope>NUCLEOTIDE SEQUENCE [LARGE SCALE GENOMIC DNA]</scope>
    <source>
        <strain evidence="8">RU7</strain>
    </source>
</reference>
<dbReference type="PROSITE" id="PS51147">
    <property type="entry name" value="PFTA"/>
    <property type="match status" value="5"/>
</dbReference>
<gene>
    <name evidence="7" type="ORF">T551_01896</name>
</gene>
<keyword evidence="4" id="KW-0677">Repeat</keyword>
<keyword evidence="3 6" id="KW-0808">Transferase</keyword>